<keyword evidence="2" id="KW-1185">Reference proteome</keyword>
<sequence length="141" mass="16043">MEYIKSDKAVGVTLHMGGKHYGTEGFFIELTIFMDTSPDMKILQERSSGSRARWHAVFMTNLNHTINVTNKLHAGTVWEKVVKLWNSLCTNIQQEMFRKDLDPEISGWDEVIKYAQIAEQLLTMGKNDDESASNSEQTESA</sequence>
<evidence type="ECO:0000313" key="1">
    <source>
        <dbReference type="EMBL" id="KAJ7198013.1"/>
    </source>
</evidence>
<gene>
    <name evidence="1" type="ORF">GGX14DRAFT_667348</name>
</gene>
<organism evidence="1 2">
    <name type="scientific">Mycena pura</name>
    <dbReference type="NCBI Taxonomy" id="153505"/>
    <lineage>
        <taxon>Eukaryota</taxon>
        <taxon>Fungi</taxon>
        <taxon>Dikarya</taxon>
        <taxon>Basidiomycota</taxon>
        <taxon>Agaricomycotina</taxon>
        <taxon>Agaricomycetes</taxon>
        <taxon>Agaricomycetidae</taxon>
        <taxon>Agaricales</taxon>
        <taxon>Marasmiineae</taxon>
        <taxon>Mycenaceae</taxon>
        <taxon>Mycena</taxon>
    </lineage>
</organism>
<protein>
    <submittedName>
        <fullName evidence="1">Uncharacterized protein</fullName>
    </submittedName>
</protein>
<dbReference type="SUPFAM" id="SSF53720">
    <property type="entry name" value="ALDH-like"/>
    <property type="match status" value="1"/>
</dbReference>
<evidence type="ECO:0000313" key="2">
    <source>
        <dbReference type="Proteomes" id="UP001219525"/>
    </source>
</evidence>
<dbReference type="Gene3D" id="3.40.309.10">
    <property type="entry name" value="Aldehyde Dehydrogenase, Chain A, domain 2"/>
    <property type="match status" value="1"/>
</dbReference>
<dbReference type="InterPro" id="IPR016161">
    <property type="entry name" value="Ald_DH/histidinol_DH"/>
</dbReference>
<dbReference type="EMBL" id="JARJCW010000075">
    <property type="protein sequence ID" value="KAJ7198013.1"/>
    <property type="molecule type" value="Genomic_DNA"/>
</dbReference>
<comment type="caution">
    <text evidence="1">The sequence shown here is derived from an EMBL/GenBank/DDBJ whole genome shotgun (WGS) entry which is preliminary data.</text>
</comment>
<accession>A0AAD6UYG4</accession>
<dbReference type="AlphaFoldDB" id="A0AAD6UYG4"/>
<name>A0AAD6UYG4_9AGAR</name>
<dbReference type="GO" id="GO:0016620">
    <property type="term" value="F:oxidoreductase activity, acting on the aldehyde or oxo group of donors, NAD or NADP as acceptor"/>
    <property type="evidence" value="ECO:0007669"/>
    <property type="project" value="InterPro"/>
</dbReference>
<reference evidence="1" key="1">
    <citation type="submission" date="2023-03" db="EMBL/GenBank/DDBJ databases">
        <title>Massive genome expansion in bonnet fungi (Mycena s.s.) driven by repeated elements and novel gene families across ecological guilds.</title>
        <authorList>
            <consortium name="Lawrence Berkeley National Laboratory"/>
            <person name="Harder C.B."/>
            <person name="Miyauchi S."/>
            <person name="Viragh M."/>
            <person name="Kuo A."/>
            <person name="Thoen E."/>
            <person name="Andreopoulos B."/>
            <person name="Lu D."/>
            <person name="Skrede I."/>
            <person name="Drula E."/>
            <person name="Henrissat B."/>
            <person name="Morin E."/>
            <person name="Kohler A."/>
            <person name="Barry K."/>
            <person name="LaButti K."/>
            <person name="Morin E."/>
            <person name="Salamov A."/>
            <person name="Lipzen A."/>
            <person name="Mereny Z."/>
            <person name="Hegedus B."/>
            <person name="Baldrian P."/>
            <person name="Stursova M."/>
            <person name="Weitz H."/>
            <person name="Taylor A."/>
            <person name="Grigoriev I.V."/>
            <person name="Nagy L.G."/>
            <person name="Martin F."/>
            <person name="Kauserud H."/>
        </authorList>
    </citation>
    <scope>NUCLEOTIDE SEQUENCE</scope>
    <source>
        <strain evidence="1">9144</strain>
    </source>
</reference>
<dbReference type="InterPro" id="IPR016163">
    <property type="entry name" value="Ald_DH_C"/>
</dbReference>
<dbReference type="Proteomes" id="UP001219525">
    <property type="component" value="Unassembled WGS sequence"/>
</dbReference>
<proteinExistence type="predicted"/>